<evidence type="ECO:0000313" key="3">
    <source>
        <dbReference type="Proteomes" id="UP000034410"/>
    </source>
</evidence>
<evidence type="ECO:0000313" key="2">
    <source>
        <dbReference type="EMBL" id="AKH21234.1"/>
    </source>
</evidence>
<accession>A0A0F7K0W5</accession>
<dbReference type="PATRIC" id="fig|1543721.4.peg.2827"/>
<dbReference type="CDD" id="cd00077">
    <property type="entry name" value="HDc"/>
    <property type="match status" value="1"/>
</dbReference>
<dbReference type="Pfam" id="PF13487">
    <property type="entry name" value="HD_5"/>
    <property type="match status" value="1"/>
</dbReference>
<dbReference type="GO" id="GO:0008081">
    <property type="term" value="F:phosphoric diester hydrolase activity"/>
    <property type="evidence" value="ECO:0007669"/>
    <property type="project" value="UniProtKB-ARBA"/>
</dbReference>
<dbReference type="PANTHER" id="PTHR43155">
    <property type="entry name" value="CYCLIC DI-GMP PHOSPHODIESTERASE PA4108-RELATED"/>
    <property type="match status" value="1"/>
</dbReference>
<evidence type="ECO:0000259" key="1">
    <source>
        <dbReference type="PROSITE" id="PS51832"/>
    </source>
</evidence>
<proteinExistence type="predicted"/>
<dbReference type="PROSITE" id="PS51832">
    <property type="entry name" value="HD_GYP"/>
    <property type="match status" value="1"/>
</dbReference>
<dbReference type="Pfam" id="PF11871">
    <property type="entry name" value="DUF3391"/>
    <property type="match status" value="1"/>
</dbReference>
<organism evidence="2 3">
    <name type="scientific">Sedimenticola thiotaurini</name>
    <dbReference type="NCBI Taxonomy" id="1543721"/>
    <lineage>
        <taxon>Bacteria</taxon>
        <taxon>Pseudomonadati</taxon>
        <taxon>Pseudomonadota</taxon>
        <taxon>Gammaproteobacteria</taxon>
        <taxon>Chromatiales</taxon>
        <taxon>Sedimenticolaceae</taxon>
        <taxon>Sedimenticola</taxon>
    </lineage>
</organism>
<dbReference type="PANTHER" id="PTHR43155:SF2">
    <property type="entry name" value="CYCLIC DI-GMP PHOSPHODIESTERASE PA4108"/>
    <property type="match status" value="1"/>
</dbReference>
<sequence>MFVSSLDRPWLESPFPVQGFPVKSTRDRDELGEFCNSVYVDVRRSRIASIPKHILSQSEPVDPASNSAQIYALTRRRRPTPYPKATSRKEEMRRAKTHCQAMESVYLTLQHDARNNRGVNLPELKSAIEPMVRSVVRNPDAYIWLTHLKSMDKYDYHHALSCAVLAVAFGRHLGLPMAQLNALATGCFLFDIGKAKLPGKLLNNTRRLTRDEFERVKQHVNFSLDILGQTRGIDNQIRAMIQTHHERYNGGGYPAGLSGDQIPLFGRIAGMVDAYDAITSQRPYCQPIPAYTAIDLLYQWRGIDFQSELVEQFIQVVGIYPVGSLVELSNGTVGVVICQNEHLRLHPQVMILLDSKKQLLEEFYEIDLRNGLDDQDPHTLSITRGLPPGAYKLDPRLYYF</sequence>
<reference evidence="2 3" key="1">
    <citation type="journal article" date="2015" name="Genome Announc.">
        <title>Complete Genome Sequence of Sedimenticola thiotaurini Strain SIP-G1, a Polyphosphate- and Polyhydroxyalkanoate-Accumulating Sulfur-Oxidizing Gammaproteobacterium Isolated from Salt Marsh Sediments.</title>
        <authorList>
            <person name="Flood B.E."/>
            <person name="Jones D.S."/>
            <person name="Bailey J.V."/>
        </authorList>
    </citation>
    <scope>NUCLEOTIDE SEQUENCE [LARGE SCALE GENOMIC DNA]</scope>
    <source>
        <strain evidence="2 3">SIP-G1</strain>
    </source>
</reference>
<dbReference type="SUPFAM" id="SSF109604">
    <property type="entry name" value="HD-domain/PDEase-like"/>
    <property type="match status" value="1"/>
</dbReference>
<dbReference type="KEGG" id="seds:AAY24_13650"/>
<protein>
    <recommendedName>
        <fullName evidence="1">HD-GYP domain-containing protein</fullName>
    </recommendedName>
</protein>
<dbReference type="Proteomes" id="UP000034410">
    <property type="component" value="Chromosome"/>
</dbReference>
<feature type="domain" description="HD-GYP" evidence="1">
    <location>
        <begin position="133"/>
        <end position="329"/>
    </location>
</feature>
<dbReference type="RefSeq" id="WP_046860163.1">
    <property type="nucleotide sequence ID" value="NZ_CP011412.1"/>
</dbReference>
<gene>
    <name evidence="2" type="ORF">AAY24_13650</name>
</gene>
<dbReference type="InterPro" id="IPR021812">
    <property type="entry name" value="DUF3391"/>
</dbReference>
<dbReference type="AlphaFoldDB" id="A0A0F7K0W5"/>
<dbReference type="InterPro" id="IPR037522">
    <property type="entry name" value="HD_GYP_dom"/>
</dbReference>
<name>A0A0F7K0W5_9GAMM</name>
<dbReference type="InterPro" id="IPR003607">
    <property type="entry name" value="HD/PDEase_dom"/>
</dbReference>
<keyword evidence="3" id="KW-1185">Reference proteome</keyword>
<dbReference type="Gene3D" id="1.10.3210.10">
    <property type="entry name" value="Hypothetical protein af1432"/>
    <property type="match status" value="1"/>
</dbReference>
<dbReference type="EMBL" id="CP011412">
    <property type="protein sequence ID" value="AKH21234.1"/>
    <property type="molecule type" value="Genomic_DNA"/>
</dbReference>